<dbReference type="InterPro" id="IPR050922">
    <property type="entry name" value="LytR/CpsA/Psr_CW_biosynth"/>
</dbReference>
<feature type="region of interest" description="Disordered" evidence="2">
    <location>
        <begin position="548"/>
        <end position="602"/>
    </location>
</feature>
<reference evidence="5 6" key="1">
    <citation type="submission" date="2020-01" db="EMBL/GenBank/DDBJ databases">
        <title>Herbidospora sp. NEAU-GS84 nov., a novel actinomycete isolated from soil.</title>
        <authorList>
            <person name="Han L."/>
        </authorList>
    </citation>
    <scope>NUCLEOTIDE SEQUENCE [LARGE SCALE GENOMIC DNA]</scope>
    <source>
        <strain evidence="5 6">NEAU-GS84</strain>
    </source>
</reference>
<feature type="transmembrane region" description="Helical" evidence="3">
    <location>
        <begin position="222"/>
        <end position="243"/>
    </location>
</feature>
<sequence length="602" mass="62580">MPAEPSGPSEPPQTGSFAAIPKTAGPQPDPVPKNAGPAASVRPDTVVHSGAPSGGVHVGAPPKSGGPRFIPPPAVQGPPGEQRIADDEITRPGPPRKPAPLPPRGPAKGGGPKSRAPQFGRPLTTGGVIAWTALSAIVPGAAHLRSGRRKMGYVFLGTFGVVLVAAVVFGFGILSNVGSAVRESTLTGVVIGSATLALAWFALILMSYISLTPDRLPQRGQIISGVVVGALCVGVMAPFAYAANFANQTQSLLANFPSDHDSANPQAVPIKAEDPWGGKKRVNFLLIGGDAAGNRTGVRTDSMQVASVNVQTGNTVLFALPRNLQHVHFSKNSPLNKQFPSGFHAELPNGGLLNEVWQYAEDYPNLGVRGPAALKDAISTTLGLHVDYYAMVDMYGFAALVDAIGGLEINVQTDIKYGGVYGTAGTIKAGKRVLNGEQVLWYGRSRVGSDDFSRMGRQRCVIGALAQQASPPVVLANFNKIVAAAKRLFRTDIPRPLLEHLVNLGLKVKDAKITSTQFVPPQIWPGSADWDKIKRMVTTAIRKSNGAAAPVQAGVTASPSGGSPVASASAPSPTPTAAKPTLTPTPNSQATEDQSLAELCGF</sequence>
<evidence type="ECO:0000256" key="2">
    <source>
        <dbReference type="SAM" id="MobiDB-lite"/>
    </source>
</evidence>
<feature type="domain" description="Cell envelope-related transcriptional attenuator" evidence="4">
    <location>
        <begin position="299"/>
        <end position="469"/>
    </location>
</feature>
<organism evidence="5 6">
    <name type="scientific">Herbidospora solisilvae</name>
    <dbReference type="NCBI Taxonomy" id="2696284"/>
    <lineage>
        <taxon>Bacteria</taxon>
        <taxon>Bacillati</taxon>
        <taxon>Actinomycetota</taxon>
        <taxon>Actinomycetes</taxon>
        <taxon>Streptosporangiales</taxon>
        <taxon>Streptosporangiaceae</taxon>
        <taxon>Herbidospora</taxon>
    </lineage>
</organism>
<accession>A0A7C9MYT2</accession>
<feature type="transmembrane region" description="Helical" evidence="3">
    <location>
        <begin position="186"/>
        <end position="210"/>
    </location>
</feature>
<gene>
    <name evidence="5" type="ORF">GT755_03210</name>
</gene>
<protein>
    <submittedName>
        <fullName evidence="5">LytR family transcriptional regulator</fullName>
    </submittedName>
</protein>
<name>A0A7C9MYT2_9ACTN</name>
<feature type="compositionally biased region" description="Pro residues" evidence="2">
    <location>
        <begin position="92"/>
        <end position="105"/>
    </location>
</feature>
<comment type="caution">
    <text evidence="5">The sequence shown here is derived from an EMBL/GenBank/DDBJ whole genome shotgun (WGS) entry which is preliminary data.</text>
</comment>
<dbReference type="Gene3D" id="3.40.630.190">
    <property type="entry name" value="LCP protein"/>
    <property type="match status" value="1"/>
</dbReference>
<dbReference type="PANTHER" id="PTHR33392">
    <property type="entry name" value="POLYISOPRENYL-TEICHOIC ACID--PEPTIDOGLYCAN TEICHOIC ACID TRANSFERASE TAGU"/>
    <property type="match status" value="1"/>
</dbReference>
<evidence type="ECO:0000313" key="6">
    <source>
        <dbReference type="Proteomes" id="UP000479526"/>
    </source>
</evidence>
<keyword evidence="3" id="KW-0812">Transmembrane</keyword>
<feature type="compositionally biased region" description="Low complexity" evidence="2">
    <location>
        <begin position="556"/>
        <end position="586"/>
    </location>
</feature>
<evidence type="ECO:0000313" key="5">
    <source>
        <dbReference type="EMBL" id="NAS20689.1"/>
    </source>
</evidence>
<dbReference type="Pfam" id="PF03816">
    <property type="entry name" value="LytR_cpsA_psr"/>
    <property type="match status" value="1"/>
</dbReference>
<keyword evidence="6" id="KW-1185">Reference proteome</keyword>
<evidence type="ECO:0000256" key="1">
    <source>
        <dbReference type="ARBA" id="ARBA00006068"/>
    </source>
</evidence>
<proteinExistence type="inferred from homology"/>
<dbReference type="EMBL" id="WXEW01000001">
    <property type="protein sequence ID" value="NAS20689.1"/>
    <property type="molecule type" value="Genomic_DNA"/>
</dbReference>
<feature type="region of interest" description="Disordered" evidence="2">
    <location>
        <begin position="1"/>
        <end position="121"/>
    </location>
</feature>
<evidence type="ECO:0000256" key="3">
    <source>
        <dbReference type="SAM" id="Phobius"/>
    </source>
</evidence>
<feature type="transmembrane region" description="Helical" evidence="3">
    <location>
        <begin position="153"/>
        <end position="174"/>
    </location>
</feature>
<keyword evidence="3" id="KW-1133">Transmembrane helix</keyword>
<dbReference type="RefSeq" id="WP_161478162.1">
    <property type="nucleotide sequence ID" value="NZ_WXEW01000001.1"/>
</dbReference>
<dbReference type="InterPro" id="IPR004474">
    <property type="entry name" value="LytR_CpsA_psr"/>
</dbReference>
<evidence type="ECO:0000259" key="4">
    <source>
        <dbReference type="Pfam" id="PF03816"/>
    </source>
</evidence>
<dbReference type="NCBIfam" id="TIGR00350">
    <property type="entry name" value="lytR_cpsA_psr"/>
    <property type="match status" value="1"/>
</dbReference>
<dbReference type="Proteomes" id="UP000479526">
    <property type="component" value="Unassembled WGS sequence"/>
</dbReference>
<comment type="similarity">
    <text evidence="1">Belongs to the LytR/CpsA/Psr (LCP) family.</text>
</comment>
<keyword evidence="3" id="KW-0472">Membrane</keyword>
<dbReference type="AlphaFoldDB" id="A0A7C9MYT2"/>
<dbReference type="PANTHER" id="PTHR33392:SF6">
    <property type="entry name" value="POLYISOPRENYL-TEICHOIC ACID--PEPTIDOGLYCAN TEICHOIC ACID TRANSFERASE TAGU"/>
    <property type="match status" value="1"/>
</dbReference>